<organism evidence="1 2">
    <name type="scientific">Salegentibacter echinorum</name>
    <dbReference type="NCBI Taxonomy" id="1073325"/>
    <lineage>
        <taxon>Bacteria</taxon>
        <taxon>Pseudomonadati</taxon>
        <taxon>Bacteroidota</taxon>
        <taxon>Flavobacteriia</taxon>
        <taxon>Flavobacteriales</taxon>
        <taxon>Flavobacteriaceae</taxon>
        <taxon>Salegentibacter</taxon>
    </lineage>
</organism>
<dbReference type="EMBL" id="FQVT01000006">
    <property type="protein sequence ID" value="SHG20710.1"/>
    <property type="molecule type" value="Genomic_DNA"/>
</dbReference>
<dbReference type="Proteomes" id="UP000183945">
    <property type="component" value="Unassembled WGS sequence"/>
</dbReference>
<name>A0A1M5HXW3_SALEC</name>
<keyword evidence="1" id="KW-0449">Lipoprotein</keyword>
<dbReference type="InterPro" id="IPR024302">
    <property type="entry name" value="SusD-like"/>
</dbReference>
<dbReference type="SUPFAM" id="SSF48452">
    <property type="entry name" value="TPR-like"/>
    <property type="match status" value="1"/>
</dbReference>
<dbReference type="OrthoDB" id="725917at2"/>
<dbReference type="PROSITE" id="PS51257">
    <property type="entry name" value="PROKAR_LIPOPROTEIN"/>
    <property type="match status" value="1"/>
</dbReference>
<gene>
    <name evidence="1" type="ORF">SAMN05444483_10648</name>
</gene>
<protein>
    <submittedName>
        <fullName evidence="1">Susd and RagB outer membrane lipoprotein</fullName>
    </submittedName>
</protein>
<dbReference type="InterPro" id="IPR011990">
    <property type="entry name" value="TPR-like_helical_dom_sf"/>
</dbReference>
<reference evidence="2" key="1">
    <citation type="submission" date="2016-11" db="EMBL/GenBank/DDBJ databases">
        <authorList>
            <person name="Varghese N."/>
            <person name="Submissions S."/>
        </authorList>
    </citation>
    <scope>NUCLEOTIDE SEQUENCE [LARGE SCALE GENOMIC DNA]</scope>
    <source>
        <strain evidence="2">DSM 24579</strain>
    </source>
</reference>
<keyword evidence="2" id="KW-1185">Reference proteome</keyword>
<evidence type="ECO:0000313" key="2">
    <source>
        <dbReference type="Proteomes" id="UP000183945"/>
    </source>
</evidence>
<evidence type="ECO:0000313" key="1">
    <source>
        <dbReference type="EMBL" id="SHG20710.1"/>
    </source>
</evidence>
<dbReference type="Gene3D" id="1.25.40.390">
    <property type="match status" value="2"/>
</dbReference>
<accession>A0A1M5HXW3</accession>
<dbReference type="AlphaFoldDB" id="A0A1M5HXW3"/>
<proteinExistence type="predicted"/>
<sequence length="634" mass="71718">MKNYINKTLLAVGIAAGLSSCSDFDEINEDPFAANEEQVQVAYFLNNAITGAQQNPHVAERAFVLYWKAAARQDRTNTLPVGSANDGWSNDYFNSVSGWLNHVNTGIDIAHKQIDEGNIKEYSENILQISRIWRVYLMSEMSDNFGPIPIEAFQQVNPEFASTKDVYYYMLAELKDATAKLDTELTEKPDGGLDPAFGFDYKKWNKYGNSMRMRLAMRLSEADPAMAKEEFEAAASNEFIMTIDEAFAVQEKGGWDDFTAPMSRQWNAQYLSATLNDLFIGLGGIETTSAIGESFAPYVKDKDYAGLLYDEHFATKTNAPKAGFWFDGLHKEIDPRAYKAFGIPGNFEDSGFTFYPSWTSDARNTTRALVDDAGEVLDSIDASFTWNASVPGSWGEKGAKNNLYSYIGTIPRMKLPFRDGSKKRIFFAPWESYFLVAEAAEKGWNTPMDGKTAYEEGIKANFEYWDLSGMANEYLSSEEYNNAGTSVSWDHTAEPPQTHKMRYKNGYTGAESTVDIKYPNNDLYKDGQVKNDHLTKIITQKYIAHFPYLPLEAWSDHRRLGLPFFPNPAVENPLPDHPNLNESNYMEVHKDFFPQRLKYPSGLRNSDSEGYQQAVNFLDGDDTVFTPLWWAQKQ</sequence>
<dbReference type="InterPro" id="IPR041662">
    <property type="entry name" value="SusD-like_2"/>
</dbReference>
<dbReference type="Pfam" id="PF12771">
    <property type="entry name" value="SusD-like_2"/>
    <property type="match status" value="1"/>
</dbReference>
<dbReference type="Pfam" id="PF12741">
    <property type="entry name" value="SusD-like"/>
    <property type="match status" value="1"/>
</dbReference>
<dbReference type="STRING" id="1073325.SAMN05444483_10648"/>
<dbReference type="RefSeq" id="WP_072879688.1">
    <property type="nucleotide sequence ID" value="NZ_FQVT01000006.1"/>
</dbReference>